<evidence type="ECO:0000256" key="12">
    <source>
        <dbReference type="SAM" id="Phobius"/>
    </source>
</evidence>
<dbReference type="Proteomes" id="UP000078046">
    <property type="component" value="Unassembled WGS sequence"/>
</dbReference>
<feature type="transmembrane region" description="Helical" evidence="12">
    <location>
        <begin position="34"/>
        <end position="57"/>
    </location>
</feature>
<dbReference type="InterPro" id="IPR001734">
    <property type="entry name" value="Na/solute_symporter"/>
</dbReference>
<keyword evidence="3" id="KW-0813">Transport</keyword>
<dbReference type="Pfam" id="PF00474">
    <property type="entry name" value="SSF"/>
    <property type="match status" value="1"/>
</dbReference>
<dbReference type="PANTHER" id="PTHR42985:SF40">
    <property type="entry name" value="LD47995P-RELATED"/>
    <property type="match status" value="1"/>
</dbReference>
<sequence length="458" mass="51970">MFTGVNGFVINEYENVTKSEPFTEKYLEKRFNRFVSLFTTLMFIVQSMFYLALALYAPSLAVSTIEKINIWYIITATSLVTTIYTALGGMKLVLWSDAIQAVFMLVGPISIIIIICSKFGGPKFIFNEYMSYENKRKIINFNFDPTVSNTFWALAISSSFMWIGLYATNQCQVQRMISLRNVKKSKIALWMVIPFNTFCTVTLVMTGICINVYYSNESLNLKPDQILPYFINDVVSKYTSLSGIFYCSLLSASCSLKRGIENSFLCAIDRKINLLYLLISNTLFSEINFIKGSINVKSVNLILALIDIYVIKDNNDYTTCLALSLFGIFGCSILSIFILGMFIIPANSIGAIFGGLSGFVLLFSIVVLRYIGFQQKILKINFLHYGLINVVVSVSVGTLVSLITCRNKNKPFYPDNYFYRYRFQHANVHENTTGNEFVDLIKHLELIEVHKTLTKIDS</sequence>
<protein>
    <recommendedName>
        <fullName evidence="15">Sodium-dependent multivitamin transporter</fullName>
    </recommendedName>
</protein>
<evidence type="ECO:0000256" key="3">
    <source>
        <dbReference type="ARBA" id="ARBA00022448"/>
    </source>
</evidence>
<feature type="transmembrane region" description="Helical" evidence="12">
    <location>
        <begin position="69"/>
        <end position="87"/>
    </location>
</feature>
<evidence type="ECO:0000256" key="6">
    <source>
        <dbReference type="ARBA" id="ARBA00022989"/>
    </source>
</evidence>
<feature type="transmembrane region" description="Helical" evidence="12">
    <location>
        <begin position="382"/>
        <end position="403"/>
    </location>
</feature>
<keyword evidence="5 12" id="KW-0812">Transmembrane</keyword>
<name>A0A177BB97_9BILA</name>
<organism evidence="13 14">
    <name type="scientific">Intoshia linei</name>
    <dbReference type="NCBI Taxonomy" id="1819745"/>
    <lineage>
        <taxon>Eukaryota</taxon>
        <taxon>Metazoa</taxon>
        <taxon>Spiralia</taxon>
        <taxon>Lophotrochozoa</taxon>
        <taxon>Mesozoa</taxon>
        <taxon>Orthonectida</taxon>
        <taxon>Rhopaluridae</taxon>
        <taxon>Intoshia</taxon>
    </lineage>
</organism>
<dbReference type="AlphaFoldDB" id="A0A177BB97"/>
<dbReference type="EMBL" id="LWCA01000100">
    <property type="protein sequence ID" value="OAF70903.1"/>
    <property type="molecule type" value="Genomic_DNA"/>
</dbReference>
<keyword evidence="4" id="KW-1003">Cell membrane</keyword>
<feature type="transmembrane region" description="Helical" evidence="12">
    <location>
        <begin position="350"/>
        <end position="370"/>
    </location>
</feature>
<comment type="similarity">
    <text evidence="2 11">Belongs to the sodium:solute symporter (SSF) (TC 2.A.21) family.</text>
</comment>
<proteinExistence type="inferred from homology"/>
<keyword evidence="14" id="KW-1185">Reference proteome</keyword>
<evidence type="ECO:0000256" key="4">
    <source>
        <dbReference type="ARBA" id="ARBA00022475"/>
    </source>
</evidence>
<evidence type="ECO:0008006" key="15">
    <source>
        <dbReference type="Google" id="ProtNLM"/>
    </source>
</evidence>
<keyword evidence="6 12" id="KW-1133">Transmembrane helix</keyword>
<evidence type="ECO:0000256" key="5">
    <source>
        <dbReference type="ARBA" id="ARBA00022692"/>
    </source>
</evidence>
<evidence type="ECO:0000256" key="9">
    <source>
        <dbReference type="ARBA" id="ARBA00023136"/>
    </source>
</evidence>
<comment type="subcellular location">
    <subcellularLocation>
        <location evidence="1">Cell membrane</location>
        <topology evidence="1">Multi-pass membrane protein</topology>
    </subcellularLocation>
</comment>
<dbReference type="OrthoDB" id="6132759at2759"/>
<feature type="transmembrane region" description="Helical" evidence="12">
    <location>
        <begin position="187"/>
        <end position="214"/>
    </location>
</feature>
<dbReference type="Gene3D" id="1.20.1730.10">
    <property type="entry name" value="Sodium/glucose cotransporter"/>
    <property type="match status" value="1"/>
</dbReference>
<evidence type="ECO:0000256" key="10">
    <source>
        <dbReference type="ARBA" id="ARBA00023201"/>
    </source>
</evidence>
<dbReference type="GO" id="GO:0005886">
    <property type="term" value="C:plasma membrane"/>
    <property type="evidence" value="ECO:0007669"/>
    <property type="project" value="UniProtKB-SubCell"/>
</dbReference>
<dbReference type="GO" id="GO:0015293">
    <property type="term" value="F:symporter activity"/>
    <property type="evidence" value="ECO:0007669"/>
    <property type="project" value="TreeGrafter"/>
</dbReference>
<dbReference type="PANTHER" id="PTHR42985">
    <property type="entry name" value="SODIUM-COUPLED MONOCARBOXYLATE TRANSPORTER"/>
    <property type="match status" value="1"/>
</dbReference>
<dbReference type="GO" id="GO:0006814">
    <property type="term" value="P:sodium ion transport"/>
    <property type="evidence" value="ECO:0007669"/>
    <property type="project" value="UniProtKB-KW"/>
</dbReference>
<evidence type="ECO:0000256" key="1">
    <source>
        <dbReference type="ARBA" id="ARBA00004651"/>
    </source>
</evidence>
<feature type="transmembrane region" description="Helical" evidence="12">
    <location>
        <begin position="99"/>
        <end position="120"/>
    </location>
</feature>
<feature type="transmembrane region" description="Helical" evidence="12">
    <location>
        <begin position="323"/>
        <end position="344"/>
    </location>
</feature>
<dbReference type="PROSITE" id="PS50283">
    <property type="entry name" value="NA_SOLUT_SYMP_3"/>
    <property type="match status" value="1"/>
</dbReference>
<gene>
    <name evidence="13" type="ORF">A3Q56_01302</name>
</gene>
<reference evidence="13 14" key="1">
    <citation type="submission" date="2016-04" db="EMBL/GenBank/DDBJ databases">
        <title>The genome of Intoshia linei affirms orthonectids as highly simplified spiralians.</title>
        <authorList>
            <person name="Mikhailov K.V."/>
            <person name="Slusarev G.S."/>
            <person name="Nikitin M.A."/>
            <person name="Logacheva M.D."/>
            <person name="Penin A."/>
            <person name="Aleoshin V."/>
            <person name="Panchin Y.V."/>
        </authorList>
    </citation>
    <scope>NUCLEOTIDE SEQUENCE [LARGE SCALE GENOMIC DNA]</scope>
    <source>
        <strain evidence="13">Intl2013</strain>
        <tissue evidence="13">Whole animal</tissue>
    </source>
</reference>
<accession>A0A177BB97</accession>
<comment type="caution">
    <text evidence="13">The sequence shown here is derived from an EMBL/GenBank/DDBJ whole genome shotgun (WGS) entry which is preliminary data.</text>
</comment>
<evidence type="ECO:0000313" key="13">
    <source>
        <dbReference type="EMBL" id="OAF70903.1"/>
    </source>
</evidence>
<evidence type="ECO:0000256" key="11">
    <source>
        <dbReference type="RuleBase" id="RU362091"/>
    </source>
</evidence>
<evidence type="ECO:0000313" key="14">
    <source>
        <dbReference type="Proteomes" id="UP000078046"/>
    </source>
</evidence>
<evidence type="ECO:0000256" key="8">
    <source>
        <dbReference type="ARBA" id="ARBA00023065"/>
    </source>
</evidence>
<keyword evidence="10" id="KW-0739">Sodium transport</keyword>
<keyword evidence="7" id="KW-0915">Sodium</keyword>
<evidence type="ECO:0000256" key="2">
    <source>
        <dbReference type="ARBA" id="ARBA00006434"/>
    </source>
</evidence>
<keyword evidence="9 12" id="KW-0472">Membrane</keyword>
<feature type="transmembrane region" description="Helical" evidence="12">
    <location>
        <begin position="150"/>
        <end position="167"/>
    </location>
</feature>
<evidence type="ECO:0000256" key="7">
    <source>
        <dbReference type="ARBA" id="ARBA00023053"/>
    </source>
</evidence>
<dbReference type="InterPro" id="IPR051163">
    <property type="entry name" value="Sodium:Solute_Symporter_SSF"/>
</dbReference>
<keyword evidence="8" id="KW-0406">Ion transport</keyword>
<dbReference type="InterPro" id="IPR038377">
    <property type="entry name" value="Na/Glc_symporter_sf"/>
</dbReference>